<dbReference type="GO" id="GO:0005975">
    <property type="term" value="P:carbohydrate metabolic process"/>
    <property type="evidence" value="ECO:0007669"/>
    <property type="project" value="InterPro"/>
</dbReference>
<accession>X1IMN8</accession>
<dbReference type="GO" id="GO:0004820">
    <property type="term" value="F:glycine-tRNA ligase activity"/>
    <property type="evidence" value="ECO:0007669"/>
    <property type="project" value="TreeGrafter"/>
</dbReference>
<dbReference type="Gene3D" id="3.30.930.10">
    <property type="entry name" value="Bira Bifunctional Protein, Domain 2"/>
    <property type="match status" value="1"/>
</dbReference>
<dbReference type="AlphaFoldDB" id="X1IMN8"/>
<organism evidence="1">
    <name type="scientific">marine sediment metagenome</name>
    <dbReference type="NCBI Taxonomy" id="412755"/>
    <lineage>
        <taxon>unclassified sequences</taxon>
        <taxon>metagenomes</taxon>
        <taxon>ecological metagenomes</taxon>
    </lineage>
</organism>
<feature type="non-terminal residue" evidence="1">
    <location>
        <position position="261"/>
    </location>
</feature>
<name>X1IMN8_9ZZZZ</name>
<dbReference type="InterPro" id="IPR045864">
    <property type="entry name" value="aa-tRNA-synth_II/BPL/LPL"/>
</dbReference>
<dbReference type="SUPFAM" id="SSF48208">
    <property type="entry name" value="Six-hairpin glycosidases"/>
    <property type="match status" value="1"/>
</dbReference>
<proteinExistence type="predicted"/>
<protein>
    <submittedName>
        <fullName evidence="1">Uncharacterized protein</fullName>
    </submittedName>
</protein>
<dbReference type="InterPro" id="IPR008928">
    <property type="entry name" value="6-hairpin_glycosidase_sf"/>
</dbReference>
<feature type="non-terminal residue" evidence="1">
    <location>
        <position position="1"/>
    </location>
</feature>
<reference evidence="1" key="1">
    <citation type="journal article" date="2014" name="Front. Microbiol.">
        <title>High frequency of phylogenetically diverse reductive dehalogenase-homologous genes in deep subseafloor sedimentary metagenomes.</title>
        <authorList>
            <person name="Kawai M."/>
            <person name="Futagami T."/>
            <person name="Toyoda A."/>
            <person name="Takaki Y."/>
            <person name="Nishi S."/>
            <person name="Hori S."/>
            <person name="Arai W."/>
            <person name="Tsubouchi T."/>
            <person name="Morono Y."/>
            <person name="Uchiyama I."/>
            <person name="Ito T."/>
            <person name="Fujiyama A."/>
            <person name="Inagaki F."/>
            <person name="Takami H."/>
        </authorList>
    </citation>
    <scope>NUCLEOTIDE SEQUENCE</scope>
    <source>
        <strain evidence="1">Expedition CK06-06</strain>
    </source>
</reference>
<sequence>RAFELANITMNILLDKLWDNTYGGFENYRYKIWDDGDAGHDYKYLQTNALGIITLLEYWKETGMQTDSAYFQNATYLYGKLELLWNTTHQAYEKNGGINWGISGADDSIGLEANSIMMSACLKLFEYTGNITFYNRAWQLFIGKEQEYNFEDYNEICDSKLPLLDWHTQEKNILVPHQISLKQAIETNILKKPAFAYCLFLGYYLTTKLGFPEEVIRLRQHAPQEMAHYADDAWDLEINTKQFGWVEICGIHDRTDYDLKR</sequence>
<dbReference type="EMBL" id="BARU01032119">
    <property type="protein sequence ID" value="GAH67394.1"/>
    <property type="molecule type" value="Genomic_DNA"/>
</dbReference>
<gene>
    <name evidence="1" type="ORF">S03H2_50690</name>
</gene>
<dbReference type="GO" id="GO:0006426">
    <property type="term" value="P:glycyl-tRNA aminoacylation"/>
    <property type="evidence" value="ECO:0007669"/>
    <property type="project" value="TreeGrafter"/>
</dbReference>
<evidence type="ECO:0000313" key="1">
    <source>
        <dbReference type="EMBL" id="GAH67394.1"/>
    </source>
</evidence>
<dbReference type="PANTHER" id="PTHR10745:SF0">
    <property type="entry name" value="GLYCINE--TRNA LIGASE"/>
    <property type="match status" value="1"/>
</dbReference>
<dbReference type="GO" id="GO:0005737">
    <property type="term" value="C:cytoplasm"/>
    <property type="evidence" value="ECO:0007669"/>
    <property type="project" value="TreeGrafter"/>
</dbReference>
<dbReference type="SUPFAM" id="SSF55681">
    <property type="entry name" value="Class II aaRS and biotin synthetases"/>
    <property type="match status" value="1"/>
</dbReference>
<dbReference type="PANTHER" id="PTHR10745">
    <property type="entry name" value="GLYCYL-TRNA SYNTHETASE/DNA POLYMERASE SUBUNIT GAMMA-2"/>
    <property type="match status" value="1"/>
</dbReference>
<comment type="caution">
    <text evidence="1">The sequence shown here is derived from an EMBL/GenBank/DDBJ whole genome shotgun (WGS) entry which is preliminary data.</text>
</comment>
<dbReference type="InterPro" id="IPR027031">
    <property type="entry name" value="Gly-tRNA_synthase/POLG2"/>
</dbReference>